<dbReference type="Proteomes" id="UP000024332">
    <property type="component" value="Unassembled WGS sequence"/>
</dbReference>
<dbReference type="PANTHER" id="PTHR34704">
    <property type="entry name" value="ATPASE"/>
    <property type="match status" value="1"/>
</dbReference>
<name>A0A031LV18_9CREN</name>
<gene>
    <name evidence="2" type="ORF">CM19_01210</name>
</gene>
<keyword evidence="3" id="KW-1185">Reference proteome</keyword>
<protein>
    <submittedName>
        <fullName evidence="2">ATPase</fullName>
    </submittedName>
</protein>
<dbReference type="OrthoDB" id="132045at2157"/>
<dbReference type="Gene3D" id="3.40.50.300">
    <property type="entry name" value="P-loop containing nucleotide triphosphate hydrolases"/>
    <property type="match status" value="1"/>
</dbReference>
<organism evidence="2 3">
    <name type="scientific">Candidatus Acidianus copahuensis</name>
    <dbReference type="NCBI Taxonomy" id="1160895"/>
    <lineage>
        <taxon>Archaea</taxon>
        <taxon>Thermoproteota</taxon>
        <taxon>Thermoprotei</taxon>
        <taxon>Sulfolobales</taxon>
        <taxon>Sulfolobaceae</taxon>
        <taxon>Acidianus</taxon>
    </lineage>
</organism>
<feature type="domain" description="AAA" evidence="1">
    <location>
        <begin position="20"/>
        <end position="116"/>
    </location>
</feature>
<dbReference type="Pfam" id="PF13173">
    <property type="entry name" value="AAA_14"/>
    <property type="match status" value="1"/>
</dbReference>
<evidence type="ECO:0000259" key="1">
    <source>
        <dbReference type="Pfam" id="PF13173"/>
    </source>
</evidence>
<evidence type="ECO:0000313" key="3">
    <source>
        <dbReference type="Proteomes" id="UP000024332"/>
    </source>
</evidence>
<comment type="caution">
    <text evidence="2">The sequence shown here is derived from an EMBL/GenBank/DDBJ whole genome shotgun (WGS) entry which is preliminary data.</text>
</comment>
<evidence type="ECO:0000313" key="2">
    <source>
        <dbReference type="EMBL" id="EZQ11349.1"/>
    </source>
</evidence>
<sequence>MRLYLKRKEEDKIRKIKAWTLIYGRRKTGKTTLAKKYIKADWYFLVTVSLRAVTQDDKVIKLEDALNEAKRIIRSGGTAIIDEFQRLPDDFYTIISNWEREGILVAVGSSYSVLEKVFDRNSPLLGMFTPMEIDIISYEDVLYQLGDPLLSVIFRDPWIIPFIDKYEELLEKVKEFSLIAKGLIGEVFKEEERQLTNIYYKILLLLGEGIWKTSEIAGIIQPKGREPTISSMVNKLAKMGLVQKIPTLSRENFYKIRSPPLSLILYAESKYSVSETELKVETLPIGREVQFSIGEMLAKYFNGELYYSPKEDIDIVIMKKRVPIWGFEVKMGEITRSEALNAVKRISKVAKNVGLISLREKPPEGYADLSLGPDELKEIAGKLFNNS</sequence>
<reference evidence="2 3" key="1">
    <citation type="submission" date="2014-03" db="EMBL/GenBank/DDBJ databases">
        <title>Draft genome sequence of the novel thermoacidophilic archaea Acidianus copahuensis ALE1 strain, isolated from Copahue volcanic area in Neuquen Argentina.</title>
        <authorList>
            <person name="Urbieta M.S."/>
            <person name="Rascovan N."/>
            <person name="Castro C."/>
            <person name="Revale S."/>
            <person name="Giaveno M.A."/>
            <person name="Vazquez M.P."/>
            <person name="Donati E.R."/>
        </authorList>
    </citation>
    <scope>NUCLEOTIDE SEQUENCE [LARGE SCALE GENOMIC DNA]</scope>
    <source>
        <strain evidence="2 3">ALE1</strain>
    </source>
</reference>
<dbReference type="InterPro" id="IPR041682">
    <property type="entry name" value="AAA_14"/>
</dbReference>
<dbReference type="PANTHER" id="PTHR34704:SF1">
    <property type="entry name" value="ATPASE"/>
    <property type="match status" value="1"/>
</dbReference>
<dbReference type="AlphaFoldDB" id="A0A031LV18"/>
<accession>A0A031LV18</accession>
<dbReference type="EMBL" id="JFZT01000015">
    <property type="protein sequence ID" value="EZQ11349.1"/>
    <property type="molecule type" value="Genomic_DNA"/>
</dbReference>
<dbReference type="SUPFAM" id="SSF52540">
    <property type="entry name" value="P-loop containing nucleoside triphosphate hydrolases"/>
    <property type="match status" value="1"/>
</dbReference>
<dbReference type="RefSeq" id="WP_048098588.1">
    <property type="nucleotide sequence ID" value="NZ_JFZT01000015.1"/>
</dbReference>
<dbReference type="InterPro" id="IPR027417">
    <property type="entry name" value="P-loop_NTPase"/>
</dbReference>
<proteinExistence type="predicted"/>